<comment type="caution">
    <text evidence="1">The sequence shown here is derived from an EMBL/GenBank/DDBJ whole genome shotgun (WGS) entry which is preliminary data.</text>
</comment>
<dbReference type="GO" id="GO:0010162">
    <property type="term" value="P:seed dormancy process"/>
    <property type="evidence" value="ECO:0007669"/>
    <property type="project" value="InterPro"/>
</dbReference>
<protein>
    <recommendedName>
        <fullName evidence="2">Seed maturation protein</fullName>
    </recommendedName>
</protein>
<evidence type="ECO:0008006" key="2">
    <source>
        <dbReference type="Google" id="ProtNLM"/>
    </source>
</evidence>
<organism evidence="1">
    <name type="scientific">Sesamum radiatum</name>
    <name type="common">Black benniseed</name>
    <dbReference type="NCBI Taxonomy" id="300843"/>
    <lineage>
        <taxon>Eukaryota</taxon>
        <taxon>Viridiplantae</taxon>
        <taxon>Streptophyta</taxon>
        <taxon>Embryophyta</taxon>
        <taxon>Tracheophyta</taxon>
        <taxon>Spermatophyta</taxon>
        <taxon>Magnoliopsida</taxon>
        <taxon>eudicotyledons</taxon>
        <taxon>Gunneridae</taxon>
        <taxon>Pentapetalae</taxon>
        <taxon>asterids</taxon>
        <taxon>lamiids</taxon>
        <taxon>Lamiales</taxon>
        <taxon>Pedaliaceae</taxon>
        <taxon>Sesamum</taxon>
    </lineage>
</organism>
<dbReference type="InterPro" id="IPR044984">
    <property type="entry name" value="SMP1"/>
</dbReference>
<dbReference type="PANTHER" id="PTHR37732:SF2">
    <property type="entry name" value="SEED MATURATION PROTEIN 1"/>
    <property type="match status" value="1"/>
</dbReference>
<dbReference type="EMBL" id="JACGWJ010000024">
    <property type="protein sequence ID" value="KAL0320953.1"/>
    <property type="molecule type" value="Genomic_DNA"/>
</dbReference>
<proteinExistence type="predicted"/>
<accession>A0AAW2LQM5</accession>
<name>A0AAW2LQM5_SESRA</name>
<dbReference type="AlphaFoldDB" id="A0AAW2LQM5"/>
<reference evidence="1" key="2">
    <citation type="journal article" date="2024" name="Plant">
        <title>Genomic evolution and insights into agronomic trait innovations of Sesamum species.</title>
        <authorList>
            <person name="Miao H."/>
            <person name="Wang L."/>
            <person name="Qu L."/>
            <person name="Liu H."/>
            <person name="Sun Y."/>
            <person name="Le M."/>
            <person name="Wang Q."/>
            <person name="Wei S."/>
            <person name="Zheng Y."/>
            <person name="Lin W."/>
            <person name="Duan Y."/>
            <person name="Cao H."/>
            <person name="Xiong S."/>
            <person name="Wang X."/>
            <person name="Wei L."/>
            <person name="Li C."/>
            <person name="Ma Q."/>
            <person name="Ju M."/>
            <person name="Zhao R."/>
            <person name="Li G."/>
            <person name="Mu C."/>
            <person name="Tian Q."/>
            <person name="Mei H."/>
            <person name="Zhang T."/>
            <person name="Gao T."/>
            <person name="Zhang H."/>
        </authorList>
    </citation>
    <scope>NUCLEOTIDE SEQUENCE</scope>
    <source>
        <strain evidence="1">G02</strain>
    </source>
</reference>
<dbReference type="PANTHER" id="PTHR37732">
    <property type="entry name" value="OS08G0104400 PROTEIN"/>
    <property type="match status" value="1"/>
</dbReference>
<reference evidence="1" key="1">
    <citation type="submission" date="2020-06" db="EMBL/GenBank/DDBJ databases">
        <authorList>
            <person name="Li T."/>
            <person name="Hu X."/>
            <person name="Zhang T."/>
            <person name="Song X."/>
            <person name="Zhang H."/>
            <person name="Dai N."/>
            <person name="Sheng W."/>
            <person name="Hou X."/>
            <person name="Wei L."/>
        </authorList>
    </citation>
    <scope>NUCLEOTIDE SEQUENCE</scope>
    <source>
        <strain evidence="1">G02</strain>
        <tissue evidence="1">Leaf</tissue>
    </source>
</reference>
<gene>
    <name evidence="1" type="ORF">Sradi_5356800</name>
</gene>
<evidence type="ECO:0000313" key="1">
    <source>
        <dbReference type="EMBL" id="KAL0320953.1"/>
    </source>
</evidence>
<sequence>MAKLTYIHKHIGDAEQSEYIPERERLDMAESKDDVRYATAQAKVSEDEAVRVRYKAGTPLEGGKIADSEVVDLFSGARNISRQQGEEGKMIIGESEPVDVFSSARNIEKQSKEE</sequence>